<dbReference type="EMBL" id="AJWJ01000229">
    <property type="protein sequence ID" value="KAF2073063.1"/>
    <property type="molecule type" value="Genomic_DNA"/>
</dbReference>
<feature type="region of interest" description="Disordered" evidence="3">
    <location>
        <begin position="224"/>
        <end position="271"/>
    </location>
</feature>
<accession>A0A8J4UZH6</accession>
<dbReference type="OrthoDB" id="1517790at2759"/>
<sequence length="293" mass="32633">MKLTPDILSSKLGKRVDIPNVEELSLPSMGFVDVSSFARLKSLKVLDLSGNRFQLVRHIKGLFDLPAISDLNLTGNPVTKQSLYRMTVIHYLPTLQVLDEKAIIDVERERARSFDPENASKDPLTKNTTDDDSEDEEEQDQNDKQDTQTKSADTTPTKKPQDTTESVPESKTKKLDEDSLFGPSKTKQIIFEQDEEISLDSVNLKDLEKKPVVKKPAAKISFLDDDEDDIFSSKSTKPIQAKPATTSNSSKFDLDDDLFGDSGSSKSSTLSSDFDISTYIQSQKNRSKGGLFD</sequence>
<feature type="compositionally biased region" description="Basic and acidic residues" evidence="3">
    <location>
        <begin position="112"/>
        <end position="124"/>
    </location>
</feature>
<evidence type="ECO:0000256" key="3">
    <source>
        <dbReference type="SAM" id="MobiDB-lite"/>
    </source>
</evidence>
<evidence type="ECO:0000256" key="1">
    <source>
        <dbReference type="ARBA" id="ARBA00022614"/>
    </source>
</evidence>
<organism evidence="4 5">
    <name type="scientific">Polysphondylium violaceum</name>
    <dbReference type="NCBI Taxonomy" id="133409"/>
    <lineage>
        <taxon>Eukaryota</taxon>
        <taxon>Amoebozoa</taxon>
        <taxon>Evosea</taxon>
        <taxon>Eumycetozoa</taxon>
        <taxon>Dictyostelia</taxon>
        <taxon>Dictyosteliales</taxon>
        <taxon>Dictyosteliaceae</taxon>
        <taxon>Polysphondylium</taxon>
    </lineage>
</organism>
<feature type="region of interest" description="Disordered" evidence="3">
    <location>
        <begin position="112"/>
        <end position="195"/>
    </location>
</feature>
<dbReference type="InterPro" id="IPR032675">
    <property type="entry name" value="LRR_dom_sf"/>
</dbReference>
<dbReference type="Pfam" id="PF14580">
    <property type="entry name" value="LRR_9"/>
    <property type="match status" value="1"/>
</dbReference>
<dbReference type="AlphaFoldDB" id="A0A8J4UZH6"/>
<name>A0A8J4UZH6_9MYCE</name>
<evidence type="ECO:0000313" key="5">
    <source>
        <dbReference type="Proteomes" id="UP000695562"/>
    </source>
</evidence>
<evidence type="ECO:0000256" key="2">
    <source>
        <dbReference type="ARBA" id="ARBA00022737"/>
    </source>
</evidence>
<keyword evidence="5" id="KW-1185">Reference proteome</keyword>
<dbReference type="Gene3D" id="3.80.10.10">
    <property type="entry name" value="Ribonuclease Inhibitor"/>
    <property type="match status" value="1"/>
</dbReference>
<feature type="compositionally biased region" description="Low complexity" evidence="3">
    <location>
        <begin position="260"/>
        <end position="271"/>
    </location>
</feature>
<dbReference type="PANTHER" id="PTHR18849">
    <property type="entry name" value="LEUCINE RICH REPEAT PROTEIN"/>
    <property type="match status" value="1"/>
</dbReference>
<reference evidence="4" key="1">
    <citation type="submission" date="2020-01" db="EMBL/GenBank/DDBJ databases">
        <title>Development of genomics and gene disruption for Polysphondylium violaceum indicates a role for the polyketide synthase stlB in stalk morphogenesis.</title>
        <authorList>
            <person name="Narita B."/>
            <person name="Kawabe Y."/>
            <person name="Kin K."/>
            <person name="Saito T."/>
            <person name="Gibbs R."/>
            <person name="Kuspa A."/>
            <person name="Muzny D."/>
            <person name="Queller D."/>
            <person name="Richards S."/>
            <person name="Strassman J."/>
            <person name="Sucgang R."/>
            <person name="Worley K."/>
            <person name="Schaap P."/>
        </authorList>
    </citation>
    <scope>NUCLEOTIDE SEQUENCE</scope>
    <source>
        <strain evidence="4">QSvi11</strain>
    </source>
</reference>
<feature type="compositionally biased region" description="Low complexity" evidence="3">
    <location>
        <begin position="148"/>
        <end position="158"/>
    </location>
</feature>
<dbReference type="PANTHER" id="PTHR18849:SF0">
    <property type="entry name" value="CILIA- AND FLAGELLA-ASSOCIATED PROTEIN 410-RELATED"/>
    <property type="match status" value="1"/>
</dbReference>
<protein>
    <recommendedName>
        <fullName evidence="6">Leucine-rich repeat-containing protein</fullName>
    </recommendedName>
</protein>
<feature type="compositionally biased region" description="Basic and acidic residues" evidence="3">
    <location>
        <begin position="168"/>
        <end position="177"/>
    </location>
</feature>
<keyword evidence="1" id="KW-0433">Leucine-rich repeat</keyword>
<feature type="compositionally biased region" description="Acidic residues" evidence="3">
    <location>
        <begin position="130"/>
        <end position="140"/>
    </location>
</feature>
<evidence type="ECO:0008006" key="6">
    <source>
        <dbReference type="Google" id="ProtNLM"/>
    </source>
</evidence>
<dbReference type="Proteomes" id="UP000695562">
    <property type="component" value="Unassembled WGS sequence"/>
</dbReference>
<feature type="compositionally biased region" description="Polar residues" evidence="3">
    <location>
        <begin position="232"/>
        <end position="248"/>
    </location>
</feature>
<keyword evidence="2" id="KW-0677">Repeat</keyword>
<gene>
    <name evidence="4" type="ORF">CYY_005618</name>
</gene>
<comment type="caution">
    <text evidence="4">The sequence shown here is derived from an EMBL/GenBank/DDBJ whole genome shotgun (WGS) entry which is preliminary data.</text>
</comment>
<proteinExistence type="predicted"/>
<evidence type="ECO:0000313" key="4">
    <source>
        <dbReference type="EMBL" id="KAF2073063.1"/>
    </source>
</evidence>
<dbReference type="SUPFAM" id="SSF52058">
    <property type="entry name" value="L domain-like"/>
    <property type="match status" value="1"/>
</dbReference>